<feature type="transmembrane region" description="Helical" evidence="5">
    <location>
        <begin position="599"/>
        <end position="621"/>
    </location>
</feature>
<dbReference type="Gene3D" id="2.60.40.10">
    <property type="entry name" value="Immunoglobulins"/>
    <property type="match status" value="1"/>
</dbReference>
<dbReference type="PROSITE" id="PS50093">
    <property type="entry name" value="PKD"/>
    <property type="match status" value="1"/>
</dbReference>
<dbReference type="InterPro" id="IPR059017">
    <property type="entry name" value="PMEL_NMB_N"/>
</dbReference>
<feature type="domain" description="PKD" evidence="6">
    <location>
        <begin position="327"/>
        <end position="366"/>
    </location>
</feature>
<evidence type="ECO:0000256" key="2">
    <source>
        <dbReference type="ARBA" id="ARBA00023180"/>
    </source>
</evidence>
<feature type="compositionally biased region" description="Polar residues" evidence="4">
    <location>
        <begin position="389"/>
        <end position="399"/>
    </location>
</feature>
<dbReference type="Pfam" id="PF26141">
    <property type="entry name" value="PMEL_NMB_N"/>
    <property type="match status" value="1"/>
</dbReference>
<dbReference type="GO" id="GO:0005886">
    <property type="term" value="C:plasma membrane"/>
    <property type="evidence" value="ECO:0007669"/>
    <property type="project" value="TreeGrafter"/>
</dbReference>
<dbReference type="PANTHER" id="PTHR11861:SF11">
    <property type="entry name" value="TRANSMEMBRANE GLYCOPROTEIN NMB"/>
    <property type="match status" value="1"/>
</dbReference>
<reference evidence="7" key="1">
    <citation type="submission" date="2020-03" db="EMBL/GenBank/DDBJ databases">
        <authorList>
            <person name="Weist P."/>
        </authorList>
    </citation>
    <scope>NUCLEOTIDE SEQUENCE</scope>
</reference>
<dbReference type="InterPro" id="IPR046846">
    <property type="entry name" value="PKAT_KLD"/>
</dbReference>
<comment type="similarity">
    <text evidence="3">Belongs to the PMEL/NMB family.</text>
</comment>
<feature type="compositionally biased region" description="Low complexity" evidence="4">
    <location>
        <begin position="413"/>
        <end position="430"/>
    </location>
</feature>
<dbReference type="EMBL" id="CADEAL010004387">
    <property type="protein sequence ID" value="CAB1458411.1"/>
    <property type="molecule type" value="Genomic_DNA"/>
</dbReference>
<dbReference type="AlphaFoldDB" id="A0A9N7W1B0"/>
<dbReference type="PANTHER" id="PTHR11861">
    <property type="entry name" value="MELANOCYTE PROTEIN PMEL 17-RELATED"/>
    <property type="match status" value="1"/>
</dbReference>
<dbReference type="Pfam" id="PF20433">
    <property type="entry name" value="PKAT_KLD"/>
    <property type="match status" value="1"/>
</dbReference>
<keyword evidence="1" id="KW-0732">Signal</keyword>
<evidence type="ECO:0000256" key="3">
    <source>
        <dbReference type="ARBA" id="ARBA00025776"/>
    </source>
</evidence>
<protein>
    <recommendedName>
        <fullName evidence="6">PKD domain-containing protein</fullName>
    </recommendedName>
</protein>
<proteinExistence type="inferred from homology"/>
<evidence type="ECO:0000313" key="7">
    <source>
        <dbReference type="EMBL" id="CAB1458411.1"/>
    </source>
</evidence>
<feature type="region of interest" description="Disordered" evidence="4">
    <location>
        <begin position="377"/>
        <end position="445"/>
    </location>
</feature>
<evidence type="ECO:0000259" key="6">
    <source>
        <dbReference type="PROSITE" id="PS50093"/>
    </source>
</evidence>
<dbReference type="InterPro" id="IPR000601">
    <property type="entry name" value="PKD_dom"/>
</dbReference>
<evidence type="ECO:0000313" key="8">
    <source>
        <dbReference type="Proteomes" id="UP001153269"/>
    </source>
</evidence>
<dbReference type="SUPFAM" id="SSF49299">
    <property type="entry name" value="PKD domain"/>
    <property type="match status" value="1"/>
</dbReference>
<sequence>MRCVLLGNITCLCAQRPQIELEPIRTGGWTQSAVLGELDETQRDNQLQEEMEVLPFLFLLACACFVYQADGRRTYGDMFPHKHDITGKFPFPIPPIPGWDPDTSPWNDYLYPPLSPKPKGLMHGGAKPKVRLTSDSPALNGSSVSFTAKLEYPPCQKEDANGDLVWDDHCGDANGQVRSGYVYNWTSWMDDYGFGKCTDKKKCNVFPDGKPFPQSNDWRHKGYVYVWHTMGQYYETCDGSSSSVTINTTAIPLGAEIMEVMVYRKRERRKYSPLTTDNTVFYVTDKIPVAVEISQKAAVNESKNVFFRGEDVLFKVQLHDPSGYLKTAEAIDYIWDFRDGNQLVTHREVTAHSYSMLGTMSVKLVVEAAFPAECPPAAATSTPGRPMSTRPTEAPTTPGKTHAATVKMETTQAPRSTSRPLPSSAAPASTGLFSTEPLPPTAASTSLELNPTTLAWRSTRRLNGNQCYRYAYGVFIGNISVIEPKHALNSQMSNTIVDVLAARVTRTDISFLVKCLGITPTSACTIVSDPTCTRVLSIMCDDVPPSSECEVHLRRTFPEPGTYCVNITLEDSSSLTLASTTVTINKSQDPPASKTHRTAAVVLSSSAVLVAVFALIAYIVYKRHKVYRPIHRSLVEDASGHAGVGGHMVRLREALFPPSEESRHLLTERRPL</sequence>
<keyword evidence="5" id="KW-1133">Transmembrane helix</keyword>
<evidence type="ECO:0000256" key="4">
    <source>
        <dbReference type="SAM" id="MobiDB-lite"/>
    </source>
</evidence>
<name>A0A9N7W1B0_PLEPL</name>
<dbReference type="InterPro" id="IPR013783">
    <property type="entry name" value="Ig-like_fold"/>
</dbReference>
<dbReference type="Proteomes" id="UP001153269">
    <property type="component" value="Unassembled WGS sequence"/>
</dbReference>
<dbReference type="InterPro" id="IPR035986">
    <property type="entry name" value="PKD_dom_sf"/>
</dbReference>
<keyword evidence="5" id="KW-0812">Transmembrane</keyword>
<evidence type="ECO:0000256" key="5">
    <source>
        <dbReference type="SAM" id="Phobius"/>
    </source>
</evidence>
<evidence type="ECO:0000256" key="1">
    <source>
        <dbReference type="ARBA" id="ARBA00022729"/>
    </source>
</evidence>
<dbReference type="InterPro" id="IPR045219">
    <property type="entry name" value="PKAT"/>
</dbReference>
<keyword evidence="2" id="KW-0325">Glycoprotein</keyword>
<keyword evidence="8" id="KW-1185">Reference proteome</keyword>
<gene>
    <name evidence="7" type="ORF">PLEPLA_LOCUS46241</name>
</gene>
<dbReference type="FunFam" id="2.60.40.10:FF:003012">
    <property type="entry name" value="Glycoprotein (transmembrane) nmb"/>
    <property type="match status" value="1"/>
</dbReference>
<dbReference type="GO" id="GO:0005178">
    <property type="term" value="F:integrin binding"/>
    <property type="evidence" value="ECO:0007669"/>
    <property type="project" value="TreeGrafter"/>
</dbReference>
<comment type="caution">
    <text evidence="7">The sequence shown here is derived from an EMBL/GenBank/DDBJ whole genome shotgun (WGS) entry which is preliminary data.</text>
</comment>
<keyword evidence="5" id="KW-0472">Membrane</keyword>
<dbReference type="CDD" id="cd00146">
    <property type="entry name" value="PKD"/>
    <property type="match status" value="1"/>
</dbReference>
<dbReference type="Pfam" id="PF00801">
    <property type="entry name" value="PKD"/>
    <property type="match status" value="1"/>
</dbReference>
<accession>A0A9N7W1B0</accession>
<dbReference type="GO" id="GO:0007155">
    <property type="term" value="P:cell adhesion"/>
    <property type="evidence" value="ECO:0007669"/>
    <property type="project" value="TreeGrafter"/>
</dbReference>
<organism evidence="7 8">
    <name type="scientific">Pleuronectes platessa</name>
    <name type="common">European plaice</name>
    <dbReference type="NCBI Taxonomy" id="8262"/>
    <lineage>
        <taxon>Eukaryota</taxon>
        <taxon>Metazoa</taxon>
        <taxon>Chordata</taxon>
        <taxon>Craniata</taxon>
        <taxon>Vertebrata</taxon>
        <taxon>Euteleostomi</taxon>
        <taxon>Actinopterygii</taxon>
        <taxon>Neopterygii</taxon>
        <taxon>Teleostei</taxon>
        <taxon>Neoteleostei</taxon>
        <taxon>Acanthomorphata</taxon>
        <taxon>Carangaria</taxon>
        <taxon>Pleuronectiformes</taxon>
        <taxon>Pleuronectoidei</taxon>
        <taxon>Pleuronectidae</taxon>
        <taxon>Pleuronectes</taxon>
    </lineage>
</organism>